<dbReference type="Proteomes" id="UP001152484">
    <property type="component" value="Unassembled WGS sequence"/>
</dbReference>
<sequence length="145" mass="15865">MAGLRPLASSSIFNCPMLSGSYNAHRSSLPSIASPPSICNKAPILQLRSQRSQKRRGSSLVTRAGTSNYIFAFLFPMTLLAVTVLISIRIADKLDQKFLEELVIEQSILESEEDDGDAAGTSPKEETKSSRRPNRPKRQADTPST</sequence>
<evidence type="ECO:0008006" key="5">
    <source>
        <dbReference type="Google" id="ProtNLM"/>
    </source>
</evidence>
<dbReference type="OrthoDB" id="786736at2759"/>
<dbReference type="AlphaFoldDB" id="A0A9P1EMN6"/>
<protein>
    <recommendedName>
        <fullName evidence="5">High chlorophyll fluorescence 153</fullName>
    </recommendedName>
</protein>
<keyword evidence="2" id="KW-0472">Membrane</keyword>
<name>A0A9P1EMN6_CUSEU</name>
<evidence type="ECO:0000256" key="2">
    <source>
        <dbReference type="SAM" id="Phobius"/>
    </source>
</evidence>
<comment type="caution">
    <text evidence="3">The sequence shown here is derived from an EMBL/GenBank/DDBJ whole genome shotgun (WGS) entry which is preliminary data.</text>
</comment>
<evidence type="ECO:0000313" key="4">
    <source>
        <dbReference type="Proteomes" id="UP001152484"/>
    </source>
</evidence>
<dbReference type="PANTHER" id="PTHR37753:SF1">
    <property type="entry name" value="OS01G0940600 PROTEIN"/>
    <property type="match status" value="1"/>
</dbReference>
<dbReference type="PANTHER" id="PTHR37753">
    <property type="entry name" value="OS01G0940600 PROTEIN"/>
    <property type="match status" value="1"/>
</dbReference>
<dbReference type="EMBL" id="CAMAPE010000075">
    <property type="protein sequence ID" value="CAH9118324.1"/>
    <property type="molecule type" value="Genomic_DNA"/>
</dbReference>
<keyword evidence="4" id="KW-1185">Reference proteome</keyword>
<evidence type="ECO:0000313" key="3">
    <source>
        <dbReference type="EMBL" id="CAH9118324.1"/>
    </source>
</evidence>
<reference evidence="3" key="1">
    <citation type="submission" date="2022-07" db="EMBL/GenBank/DDBJ databases">
        <authorList>
            <person name="Macas J."/>
            <person name="Novak P."/>
            <person name="Neumann P."/>
        </authorList>
    </citation>
    <scope>NUCLEOTIDE SEQUENCE</scope>
</reference>
<feature type="transmembrane region" description="Helical" evidence="2">
    <location>
        <begin position="69"/>
        <end position="88"/>
    </location>
</feature>
<proteinExistence type="predicted"/>
<accession>A0A9P1EMN6</accession>
<evidence type="ECO:0000256" key="1">
    <source>
        <dbReference type="SAM" id="MobiDB-lite"/>
    </source>
</evidence>
<keyword evidence="2" id="KW-1133">Transmembrane helix</keyword>
<keyword evidence="2" id="KW-0812">Transmembrane</keyword>
<feature type="region of interest" description="Disordered" evidence="1">
    <location>
        <begin position="110"/>
        <end position="145"/>
    </location>
</feature>
<gene>
    <name evidence="3" type="ORF">CEURO_LOCUS21896</name>
</gene>
<organism evidence="3 4">
    <name type="scientific">Cuscuta europaea</name>
    <name type="common">European dodder</name>
    <dbReference type="NCBI Taxonomy" id="41803"/>
    <lineage>
        <taxon>Eukaryota</taxon>
        <taxon>Viridiplantae</taxon>
        <taxon>Streptophyta</taxon>
        <taxon>Embryophyta</taxon>
        <taxon>Tracheophyta</taxon>
        <taxon>Spermatophyta</taxon>
        <taxon>Magnoliopsida</taxon>
        <taxon>eudicotyledons</taxon>
        <taxon>Gunneridae</taxon>
        <taxon>Pentapetalae</taxon>
        <taxon>asterids</taxon>
        <taxon>lamiids</taxon>
        <taxon>Solanales</taxon>
        <taxon>Convolvulaceae</taxon>
        <taxon>Cuscuteae</taxon>
        <taxon>Cuscuta</taxon>
        <taxon>Cuscuta subgen. Cuscuta</taxon>
    </lineage>
</organism>